<evidence type="ECO:0000313" key="1">
    <source>
        <dbReference type="Proteomes" id="UP000887576"/>
    </source>
</evidence>
<organism evidence="1 2">
    <name type="scientific">Panagrolaimus sp. JU765</name>
    <dbReference type="NCBI Taxonomy" id="591449"/>
    <lineage>
        <taxon>Eukaryota</taxon>
        <taxon>Metazoa</taxon>
        <taxon>Ecdysozoa</taxon>
        <taxon>Nematoda</taxon>
        <taxon>Chromadorea</taxon>
        <taxon>Rhabditida</taxon>
        <taxon>Tylenchina</taxon>
        <taxon>Panagrolaimomorpha</taxon>
        <taxon>Panagrolaimoidea</taxon>
        <taxon>Panagrolaimidae</taxon>
        <taxon>Panagrolaimus</taxon>
    </lineage>
</organism>
<protein>
    <submittedName>
        <fullName evidence="2">Acyl-CoA thioesterase II domain-containing protein</fullName>
    </submittedName>
</protein>
<dbReference type="WBParaSite" id="JU765_v2.g2237.t1">
    <property type="protein sequence ID" value="JU765_v2.g2237.t1"/>
    <property type="gene ID" value="JU765_v2.g2237"/>
</dbReference>
<reference evidence="2" key="1">
    <citation type="submission" date="2022-11" db="UniProtKB">
        <authorList>
            <consortium name="WormBaseParasite"/>
        </authorList>
    </citation>
    <scope>IDENTIFICATION</scope>
</reference>
<sequence length="93" mass="10777">MSDLTLVSTGRLPFKQGVKFQLSTSLDHSMWFHQFRFNVNEWLLYETEMVGHSSNRSLVNARIWSRNGQLLCSTSQEVLIYPDVEANNQLSKL</sequence>
<name>A0AC34R0F5_9BILA</name>
<evidence type="ECO:0000313" key="2">
    <source>
        <dbReference type="WBParaSite" id="JU765_v2.g2237.t1"/>
    </source>
</evidence>
<accession>A0AC34R0F5</accession>
<proteinExistence type="predicted"/>
<dbReference type="Proteomes" id="UP000887576">
    <property type="component" value="Unplaced"/>
</dbReference>